<protein>
    <submittedName>
        <fullName evidence="5">Protein kinase domain-containing protein</fullName>
    </submittedName>
</protein>
<dbReference type="Proteomes" id="UP000270296">
    <property type="component" value="Unassembled WGS sequence"/>
</dbReference>
<dbReference type="InterPro" id="IPR047173">
    <property type="entry name" value="STRAD_A/B-like"/>
</dbReference>
<dbReference type="GO" id="GO:0043539">
    <property type="term" value="F:protein serine/threonine kinase activator activity"/>
    <property type="evidence" value="ECO:0007669"/>
    <property type="project" value="InterPro"/>
</dbReference>
<evidence type="ECO:0000313" key="4">
    <source>
        <dbReference type="Proteomes" id="UP000270296"/>
    </source>
</evidence>
<dbReference type="EMBL" id="UZAM01011012">
    <property type="protein sequence ID" value="VDP14528.1"/>
    <property type="molecule type" value="Genomic_DNA"/>
</dbReference>
<dbReference type="Gene3D" id="1.10.510.10">
    <property type="entry name" value="Transferase(Phosphotransferase) domain 1"/>
    <property type="match status" value="1"/>
</dbReference>
<dbReference type="InterPro" id="IPR011009">
    <property type="entry name" value="Kinase-like_dom_sf"/>
</dbReference>
<reference evidence="5" key="1">
    <citation type="submission" date="2016-06" db="UniProtKB">
        <authorList>
            <consortium name="WormBaseParasite"/>
        </authorList>
    </citation>
    <scope>IDENTIFICATION</scope>
</reference>
<gene>
    <name evidence="3" type="ORF">SBAD_LOCUS7862</name>
</gene>
<dbReference type="GO" id="GO:0004672">
    <property type="term" value="F:protein kinase activity"/>
    <property type="evidence" value="ECO:0007669"/>
    <property type="project" value="InterPro"/>
</dbReference>
<dbReference type="GO" id="GO:0006611">
    <property type="term" value="P:protein export from nucleus"/>
    <property type="evidence" value="ECO:0007669"/>
    <property type="project" value="TreeGrafter"/>
</dbReference>
<proteinExistence type="inferred from homology"/>
<dbReference type="Pfam" id="PF00069">
    <property type="entry name" value="Pkinase"/>
    <property type="match status" value="1"/>
</dbReference>
<dbReference type="WBParaSite" id="SBAD_0000815401-mRNA-1">
    <property type="protein sequence ID" value="SBAD_0000815401-mRNA-1"/>
    <property type="gene ID" value="SBAD_0000815401"/>
</dbReference>
<evidence type="ECO:0000256" key="1">
    <source>
        <dbReference type="ARBA" id="ARBA00008874"/>
    </source>
</evidence>
<evidence type="ECO:0000313" key="5">
    <source>
        <dbReference type="WBParaSite" id="SBAD_0000815401-mRNA-1"/>
    </source>
</evidence>
<keyword evidence="4" id="KW-1185">Reference proteome</keyword>
<dbReference type="GO" id="GO:0005524">
    <property type="term" value="F:ATP binding"/>
    <property type="evidence" value="ECO:0007669"/>
    <property type="project" value="InterPro"/>
</dbReference>
<organism evidence="5">
    <name type="scientific">Soboliphyme baturini</name>
    <dbReference type="NCBI Taxonomy" id="241478"/>
    <lineage>
        <taxon>Eukaryota</taxon>
        <taxon>Metazoa</taxon>
        <taxon>Ecdysozoa</taxon>
        <taxon>Nematoda</taxon>
        <taxon>Enoplea</taxon>
        <taxon>Dorylaimia</taxon>
        <taxon>Dioctophymatida</taxon>
        <taxon>Dioctophymatoidea</taxon>
        <taxon>Soboliphymatidae</taxon>
        <taxon>Soboliphyme</taxon>
    </lineage>
</organism>
<reference evidence="3 4" key="2">
    <citation type="submission" date="2018-11" db="EMBL/GenBank/DDBJ databases">
        <authorList>
            <consortium name="Pathogen Informatics"/>
        </authorList>
    </citation>
    <scope>NUCLEOTIDE SEQUENCE [LARGE SCALE GENOMIC DNA]</scope>
</reference>
<evidence type="ECO:0000259" key="2">
    <source>
        <dbReference type="PROSITE" id="PS50011"/>
    </source>
</evidence>
<dbReference type="Gene3D" id="3.30.200.20">
    <property type="entry name" value="Phosphorylase Kinase, domain 1"/>
    <property type="match status" value="1"/>
</dbReference>
<dbReference type="SUPFAM" id="SSF56112">
    <property type="entry name" value="Protein kinase-like (PK-like)"/>
    <property type="match status" value="1"/>
</dbReference>
<dbReference type="GO" id="GO:1902554">
    <property type="term" value="C:serine/threonine protein kinase complex"/>
    <property type="evidence" value="ECO:0007669"/>
    <property type="project" value="TreeGrafter"/>
</dbReference>
<dbReference type="PANTHER" id="PTHR48014">
    <property type="entry name" value="SERINE/THREONINE-PROTEIN KINASE FRAY2"/>
    <property type="match status" value="1"/>
</dbReference>
<dbReference type="OrthoDB" id="840771at2759"/>
<dbReference type="InterPro" id="IPR000719">
    <property type="entry name" value="Prot_kinase_dom"/>
</dbReference>
<feature type="domain" description="Protein kinase" evidence="2">
    <location>
        <begin position="6"/>
        <end position="223"/>
    </location>
</feature>
<dbReference type="AlphaFoldDB" id="A0A183IW64"/>
<dbReference type="PANTHER" id="PTHR48014:SF21">
    <property type="entry name" value="SERINE_THREONINE-PROTEIN KINASE FRAY2"/>
    <property type="match status" value="1"/>
</dbReference>
<accession>A0A183IW64</accession>
<sequence>MDVGNYVFYSCIGKAYNGSADVVLSKRKNCSELFATRTYFLDDDAIDTEELKHELNVMRQLSHNNILKVIECFTIDSRLFVVTQLMNYGSVADMLRFRFTFGLPELMIAFILHEVLKAIRYLHDREVVHRSIRCSHVLLSSDKSVKLSGLRWATSCLQHGRRVKPLYEFSPSFKPNLLWLAPEKLTGYGYKSDIYSLGICACEMANGFAPFSDVDCLQVWLPV</sequence>
<comment type="similarity">
    <text evidence="1">Belongs to the protein kinase superfamily. STE Ser/Thr protein kinase family. STE20 subfamily.</text>
</comment>
<name>A0A183IW64_9BILA</name>
<dbReference type="PROSITE" id="PS50011">
    <property type="entry name" value="PROTEIN_KINASE_DOM"/>
    <property type="match status" value="1"/>
</dbReference>
<evidence type="ECO:0000313" key="3">
    <source>
        <dbReference type="EMBL" id="VDP14528.1"/>
    </source>
</evidence>